<protein>
    <submittedName>
        <fullName evidence="2">Uncharacterized protein</fullName>
    </submittedName>
</protein>
<evidence type="ECO:0000256" key="1">
    <source>
        <dbReference type="SAM" id="MobiDB-lite"/>
    </source>
</evidence>
<reference evidence="2" key="1">
    <citation type="submission" date="2020-10" db="EMBL/GenBank/DDBJ databases">
        <authorList>
            <person name="Kikuchi T."/>
        </authorList>
    </citation>
    <scope>NUCLEOTIDE SEQUENCE</scope>
    <source>
        <strain evidence="2">NKZ352</strain>
    </source>
</reference>
<feature type="compositionally biased region" description="Basic and acidic residues" evidence="1">
    <location>
        <begin position="81"/>
        <end position="109"/>
    </location>
</feature>
<organism evidence="2 3">
    <name type="scientific">Caenorhabditis auriculariae</name>
    <dbReference type="NCBI Taxonomy" id="2777116"/>
    <lineage>
        <taxon>Eukaryota</taxon>
        <taxon>Metazoa</taxon>
        <taxon>Ecdysozoa</taxon>
        <taxon>Nematoda</taxon>
        <taxon>Chromadorea</taxon>
        <taxon>Rhabditida</taxon>
        <taxon>Rhabditina</taxon>
        <taxon>Rhabditomorpha</taxon>
        <taxon>Rhabditoidea</taxon>
        <taxon>Rhabditidae</taxon>
        <taxon>Peloderinae</taxon>
        <taxon>Caenorhabditis</taxon>
    </lineage>
</organism>
<dbReference type="AlphaFoldDB" id="A0A8S1HGF6"/>
<gene>
    <name evidence="2" type="ORF">CAUJ_LOCUS11615</name>
</gene>
<feature type="compositionally biased region" description="Low complexity" evidence="1">
    <location>
        <begin position="270"/>
        <end position="279"/>
    </location>
</feature>
<proteinExistence type="predicted"/>
<feature type="region of interest" description="Disordered" evidence="1">
    <location>
        <begin position="61"/>
        <end position="112"/>
    </location>
</feature>
<dbReference type="EMBL" id="CAJGYM010000059">
    <property type="protein sequence ID" value="CAD6195696.1"/>
    <property type="molecule type" value="Genomic_DNA"/>
</dbReference>
<feature type="compositionally biased region" description="Basic and acidic residues" evidence="1">
    <location>
        <begin position="222"/>
        <end position="235"/>
    </location>
</feature>
<accession>A0A8S1HGF6</accession>
<dbReference type="Proteomes" id="UP000835052">
    <property type="component" value="Unassembled WGS sequence"/>
</dbReference>
<evidence type="ECO:0000313" key="2">
    <source>
        <dbReference type="EMBL" id="CAD6195696.1"/>
    </source>
</evidence>
<feature type="compositionally biased region" description="Acidic residues" evidence="1">
    <location>
        <begin position="242"/>
        <end position="268"/>
    </location>
</feature>
<sequence length="493" mass="55227">MDAQLNIPQESWVFDEVLVQRDGQDVELYFEAQRLPERVVDRALAAQEQRIRYFLDTLKARTQHGGPPRKDAGTETDEAWAEEKEKKEELEKELKKRGEELREEKEKATEANAENGRLAVNLAQTTLELGCSLAREEVLRQELQLLRVRLAQAEEEKGRLAAQLQAAEIQPQEDEAELLLRPEMDQASPRKRRRSSSSHSEGPSDKRSRGGESGGESPDVFRTPERGVEQARNGHDATPGYEEGEEGGEPELEEEDEVVPESDQEELAESSSSGTTSPAPSTPPRTPQPPATPPRTPPAQPTRRQRRAQAVMGVLKRSSRIGNRLPGPQPKPPVDAQPIALAVLAPQTAAEVGTTILKRLANYDSGVYFQNLATLEEPPVIYQGLTGPRESEREPFATVLSSPHPELVLIFSMRLTFWAEEEWKAVCRPLVQPPRNEEKLLVFSILDADDRLVIFFSIDAFSLLPTKLYFQYIVSFCAQSQGSHRQQETSFSE</sequence>
<name>A0A8S1HGF6_9PELO</name>
<evidence type="ECO:0000313" key="3">
    <source>
        <dbReference type="Proteomes" id="UP000835052"/>
    </source>
</evidence>
<keyword evidence="3" id="KW-1185">Reference proteome</keyword>
<comment type="caution">
    <text evidence="2">The sequence shown here is derived from an EMBL/GenBank/DDBJ whole genome shotgun (WGS) entry which is preliminary data.</text>
</comment>
<feature type="region of interest" description="Disordered" evidence="1">
    <location>
        <begin position="155"/>
        <end position="332"/>
    </location>
</feature>
<feature type="compositionally biased region" description="Pro residues" evidence="1">
    <location>
        <begin position="280"/>
        <end position="300"/>
    </location>
</feature>